<dbReference type="Pfam" id="PF00296">
    <property type="entry name" value="Bac_luciferase"/>
    <property type="match status" value="1"/>
</dbReference>
<organism evidence="6 7">
    <name type="scientific">Pseudonocardia acidicola</name>
    <dbReference type="NCBI Taxonomy" id="2724939"/>
    <lineage>
        <taxon>Bacteria</taxon>
        <taxon>Bacillati</taxon>
        <taxon>Actinomycetota</taxon>
        <taxon>Actinomycetes</taxon>
        <taxon>Pseudonocardiales</taxon>
        <taxon>Pseudonocardiaceae</taxon>
        <taxon>Pseudonocardia</taxon>
    </lineage>
</organism>
<evidence type="ECO:0000259" key="5">
    <source>
        <dbReference type="Pfam" id="PF00296"/>
    </source>
</evidence>
<keyword evidence="4" id="KW-0503">Monooxygenase</keyword>
<protein>
    <submittedName>
        <fullName evidence="6">LLM class flavin-dependent oxidoreductase</fullName>
    </submittedName>
</protein>
<keyword evidence="3" id="KW-0560">Oxidoreductase</keyword>
<dbReference type="EMBL" id="JAAXLA010000033">
    <property type="protein sequence ID" value="NMH99253.1"/>
    <property type="molecule type" value="Genomic_DNA"/>
</dbReference>
<evidence type="ECO:0000256" key="1">
    <source>
        <dbReference type="ARBA" id="ARBA00010426"/>
    </source>
</evidence>
<evidence type="ECO:0000313" key="6">
    <source>
        <dbReference type="EMBL" id="NMH99253.1"/>
    </source>
</evidence>
<evidence type="ECO:0000313" key="7">
    <source>
        <dbReference type="Proteomes" id="UP000820669"/>
    </source>
</evidence>
<gene>
    <name evidence="6" type="ORF">HF526_18330</name>
</gene>
<dbReference type="SUPFAM" id="SSF51679">
    <property type="entry name" value="Bacterial luciferase-like"/>
    <property type="match status" value="1"/>
</dbReference>
<evidence type="ECO:0000256" key="3">
    <source>
        <dbReference type="ARBA" id="ARBA00023002"/>
    </source>
</evidence>
<keyword evidence="7" id="KW-1185">Reference proteome</keyword>
<proteinExistence type="inferred from homology"/>
<feature type="domain" description="Luciferase-like" evidence="5">
    <location>
        <begin position="4"/>
        <end position="312"/>
    </location>
</feature>
<dbReference type="Gene3D" id="3.20.20.30">
    <property type="entry name" value="Luciferase-like domain"/>
    <property type="match status" value="1"/>
</dbReference>
<name>A0ABX1SGG5_9PSEU</name>
<reference evidence="6 7" key="1">
    <citation type="submission" date="2020-04" db="EMBL/GenBank/DDBJ databases">
        <authorList>
            <person name="Klaysubun C."/>
            <person name="Duangmal K."/>
            <person name="Lipun K."/>
        </authorList>
    </citation>
    <scope>NUCLEOTIDE SEQUENCE [LARGE SCALE GENOMIC DNA]</scope>
    <source>
        <strain evidence="6 7">K10HN5</strain>
    </source>
</reference>
<dbReference type="InterPro" id="IPR036661">
    <property type="entry name" value="Luciferase-like_sf"/>
</dbReference>
<sequence>MSRMRFGIFMAPFHAPPGRNPTVALQRDVETIQQLDRLGYDEAWVGEHHSCGSEIIASPEIFIAHVASRTEHIKLGTGVLSLPYHNPLWVADRAILLDHLTRGRFILGLGPGALPTDAAMIGIDPSEQRPALEEDVDVLMQLLLTDEPVTHKTARYNLVNARCQLRPFTDPCFEIGVAAIASPSGPRIVGKHGLSLLSVGATMTGDLDLLAMHWDVVEEKAAEHGQKADRGRWRLVGPMHIAETKEQAMKEVEYGIEAWCDYLQHTAAAPHFRPTGDTLRERVNWVNDSGTGVIGTPEDAIRKIDELYKQSGGGFGAYLMMAHDWVRPDAMARHYELFAEQVMPAFQGSGERTLAAAQYAQSRWQELDAKQADALAAWTDKHAKERAAKGG</sequence>
<dbReference type="Proteomes" id="UP000820669">
    <property type="component" value="Unassembled WGS sequence"/>
</dbReference>
<dbReference type="InterPro" id="IPR011251">
    <property type="entry name" value="Luciferase-like_dom"/>
</dbReference>
<comment type="similarity">
    <text evidence="1">Belongs to the bacterial luciferase oxidoreductase family.</text>
</comment>
<comment type="caution">
    <text evidence="6">The sequence shown here is derived from an EMBL/GenBank/DDBJ whole genome shotgun (WGS) entry which is preliminary data.</text>
</comment>
<dbReference type="InterPro" id="IPR050766">
    <property type="entry name" value="Bact_Lucif_Oxidored"/>
</dbReference>
<dbReference type="PANTHER" id="PTHR30137">
    <property type="entry name" value="LUCIFERASE-LIKE MONOOXYGENASE"/>
    <property type="match status" value="1"/>
</dbReference>
<keyword evidence="2" id="KW-0285">Flavoprotein</keyword>
<evidence type="ECO:0000256" key="2">
    <source>
        <dbReference type="ARBA" id="ARBA00022630"/>
    </source>
</evidence>
<accession>A0ABX1SGG5</accession>
<evidence type="ECO:0000256" key="4">
    <source>
        <dbReference type="ARBA" id="ARBA00023033"/>
    </source>
</evidence>
<dbReference type="PANTHER" id="PTHR30137:SF16">
    <property type="entry name" value="BLL0895 PROTEIN"/>
    <property type="match status" value="1"/>
</dbReference>